<evidence type="ECO:0000313" key="5">
    <source>
        <dbReference type="EMBL" id="KKS44574.1"/>
    </source>
</evidence>
<dbReference type="Pfam" id="PF18741">
    <property type="entry name" value="MTES_1575"/>
    <property type="match status" value="1"/>
</dbReference>
<dbReference type="InterPro" id="IPR011335">
    <property type="entry name" value="Restrct_endonuc-II-like"/>
</dbReference>
<evidence type="ECO:0000259" key="4">
    <source>
        <dbReference type="Pfam" id="PF18741"/>
    </source>
</evidence>
<feature type="domain" description="DUF3320" evidence="1">
    <location>
        <begin position="1761"/>
        <end position="1806"/>
    </location>
</feature>
<dbReference type="CDD" id="cd18808">
    <property type="entry name" value="SF1_C_Upf1"/>
    <property type="match status" value="1"/>
</dbReference>
<dbReference type="Gene3D" id="3.40.960.10">
    <property type="entry name" value="VSR Endonuclease"/>
    <property type="match status" value="1"/>
</dbReference>
<dbReference type="InterPro" id="IPR025103">
    <property type="entry name" value="DUF4011"/>
</dbReference>
<dbReference type="Pfam" id="PF13087">
    <property type="entry name" value="AAA_12"/>
    <property type="match status" value="1"/>
</dbReference>
<dbReference type="GO" id="GO:0004386">
    <property type="term" value="F:helicase activity"/>
    <property type="evidence" value="ECO:0007669"/>
    <property type="project" value="InterPro"/>
</dbReference>
<dbReference type="Pfam" id="PF11784">
    <property type="entry name" value="DUF3320"/>
    <property type="match status" value="1"/>
</dbReference>
<reference evidence="5 6" key="1">
    <citation type="journal article" date="2015" name="Nature">
        <title>rRNA introns, odd ribosomes, and small enigmatic genomes across a large radiation of phyla.</title>
        <authorList>
            <person name="Brown C.T."/>
            <person name="Hug L.A."/>
            <person name="Thomas B.C."/>
            <person name="Sharon I."/>
            <person name="Castelle C.J."/>
            <person name="Singh A."/>
            <person name="Wilkins M.J."/>
            <person name="Williams K.H."/>
            <person name="Banfield J.F."/>
        </authorList>
    </citation>
    <scope>NUCLEOTIDE SEQUENCE [LARGE SCALE GENOMIC DNA]</scope>
</reference>
<evidence type="ECO:0000259" key="3">
    <source>
        <dbReference type="Pfam" id="PF13087"/>
    </source>
</evidence>
<sequence>MPTPLDLKLVSCKEKLINLTRQNNLLFYKKRKTSSLVVKPENMQSFYDALLDEEKFRFWEIPEEEDEKHNGSEESNQGVLFTAPVQEEDQKEVDWVSIHPPENDEIVCEFSSNDELHKILKNLYRRAKTEYDERGLNIAYVFFGLMEWSEKQTSERVKSPIILVPIKIEHKSASESYHIILGDEEVVLNPALRVKFKKDFNIALPEIEGSPEEWDLEKYFSALEEHLVSLKVKVSPDVHIGLFSFHKLIMYSDYEKHHELMKEHFLISCFGGEGNVDGVNATGNEISENLDEIRDIKRQFHVLDADSSQQRCIEAACSGASFVMVGPPGTGKSQTIANIIAEFIEDGKSVLFVSEKMAALEVVFKRLMECDLSDFCLELHSHKANKKQVITELGKSLAERIVPREVISEMDYKQFLRLRDRLNNYLLSLHARRQPLGLSVYEVLGRLSSLEQVPYIPTGLSKDCINDEIGGINKIVLSCPQCGQKLRLPDAGEKKLLVTCPKCKKEFPFEKYQGPNGVQGITQEALMEFDALFDSLESLWDVFIKGNNFSWYSFKSLNYTPALKYQMEELLERILTRGLDLKNRANNFQAAFGLLPIVAFTDFLRMGDTLEHLTQDIYVPFSWTEKFDYSKMFSLVTKARESKQRYVLANEYLGRKYTEGFFTLSDGYLQDLISALRDLQIKLGIQDYQVAELIQDLSVVRESLRLLEETLRRVLSNQEIVWQDLDIPTTKNLKNAEVICKTSDMLFDEEKRPEVLWFNASICEGLNTRMQSMEAQAQSIKSIEEDLFAKYKPEIATLDVSRLLHLFKKNGFYRTYFLKIFFPHYHKDMRKILDHSLSKKKVSPKAFYDDLLKIKQLIDLRNAIKQQEESDRKLLGRFYAGEKTKFDKVRQALENLDAVKMLMRKLGLSDSPAQVDMLCNSELRQRCLTIAEEIANQDKKIFEFLLKKGIPVSDIKSLAIPDLLSKLSHIIASSASLLAILPSFQNCLIAKTQFPSIQEIEESFKNLCEWRKVREEVAHQSQEFTLLFGEFYTGVNTDWAVVEKAMHWYQKLLSMLFSLPSDGKLRDLLVKTNTRKIDKNAIADFQGVMAELSNDFISLWNQFNVVVINGKDISWESGEFTLAVEKIQQLKESLDELKIWTDWQGLSYSLGRAGLERFLSGVFKSREQIFSEQVRFIFHKAVYSEWLNTIYADDQILKDFRGEDHTKARDKFIELDIKLTRLSRALVIQSGNERKPMMVNGSSMGSQVGILRREIAKQKRHKPIKKLFSEIFDLVTKLKKCFLMSPMSVCQFLEPGKFKFDLVIFDEASQICVEDAFPAILRGSQVIIVGDNKQLPPTSFFKSEDQYEFDEVEDMVDIENLECILDECRGLGLREHLLKWHYRSRHEDLINYSNYKFYERQLVTFPAADVDVEHLGIKFEYVENAIYDRGGRRNNLIEAKRVAELVFEHFKNYPDKSLGVATLSIAQMEAVYDAIELKLKENPEYSKFFVENRLEGFFVKNLENVQGDERDVIIFSVGYGKDATGRLSMHFGPLNKNGGERRLNVLITRAREKNIVVTSIRAADFSSNITAEGVLHLRNYLLFAEKGIEFLDMELADQAEDFESPLEESIAASIRQMGYEIVSQVGCAGYRIDLGIVDPVNPKRYILGIECDGATYHSSHSARDRDRLRQSVLENMGWGIYRIWSPDWIHQRTVEIAKLKNAIETARFEREPSGQKRKDIIRSEEPLKIKVIENSHESNGTSIIGEEYCLSDLDRRYKSKDFYSSGGQAIQSQLKKVIRDEAPIHIDLLFRRVMICYQLEKMGDRIYNRLMELLKEVVRNNSGIRPKGNFVYTDEPIIARRPNPRDEATLREIEHIAPEEIQDAMTKLVLLHSGVTMECLFSETLKFFGFQRQTESVVRLLKQSVKKLLKEGKLHDKEDFLIFVE</sequence>
<feature type="domain" description="Restriction endonuclease type II-like" evidence="4">
    <location>
        <begin position="1607"/>
        <end position="1703"/>
    </location>
</feature>
<protein>
    <recommendedName>
        <fullName evidence="7">RAP domain-containing protein</fullName>
    </recommendedName>
</protein>
<dbReference type="Pfam" id="PF13086">
    <property type="entry name" value="AAA_11"/>
    <property type="match status" value="1"/>
</dbReference>
<evidence type="ECO:0000259" key="1">
    <source>
        <dbReference type="Pfam" id="PF11784"/>
    </source>
</evidence>
<dbReference type="Pfam" id="PF13195">
    <property type="entry name" value="DUF4011"/>
    <property type="match status" value="1"/>
</dbReference>
<dbReference type="InterPro" id="IPR045055">
    <property type="entry name" value="DNA2/NAM7-like"/>
</dbReference>
<dbReference type="Proteomes" id="UP000034875">
    <property type="component" value="Unassembled WGS sequence"/>
</dbReference>
<evidence type="ECO:0000259" key="2">
    <source>
        <dbReference type="Pfam" id="PF13086"/>
    </source>
</evidence>
<accession>A0A0G0Z7E4</accession>
<dbReference type="PATRIC" id="fig|1618341.3.peg.82"/>
<dbReference type="Gene3D" id="3.40.50.300">
    <property type="entry name" value="P-loop containing nucleotide triphosphate hydrolases"/>
    <property type="match status" value="3"/>
</dbReference>
<dbReference type="InterPro" id="IPR047187">
    <property type="entry name" value="SF1_C_Upf1"/>
</dbReference>
<evidence type="ECO:0000313" key="6">
    <source>
        <dbReference type="Proteomes" id="UP000034875"/>
    </source>
</evidence>
<dbReference type="PANTHER" id="PTHR10887">
    <property type="entry name" value="DNA2/NAM7 HELICASE FAMILY"/>
    <property type="match status" value="1"/>
</dbReference>
<dbReference type="InterPro" id="IPR021754">
    <property type="entry name" value="DUF3320"/>
</dbReference>
<feature type="domain" description="DNA2/NAM7 helicase helicase" evidence="2">
    <location>
        <begin position="1297"/>
        <end position="1339"/>
    </location>
</feature>
<name>A0A0G0Z7E4_9BACT</name>
<proteinExistence type="predicted"/>
<dbReference type="FunFam" id="3.40.50.300:FF:002063">
    <property type="entry name" value="DNA helicase related protein"/>
    <property type="match status" value="1"/>
</dbReference>
<dbReference type="FunFam" id="3.40.960.10:FF:000002">
    <property type="entry name" value="DNA helicase related protein"/>
    <property type="match status" value="1"/>
</dbReference>
<gene>
    <name evidence="5" type="ORF">UV05_C0004G0009</name>
</gene>
<dbReference type="PANTHER" id="PTHR10887:SF530">
    <property type="entry name" value="SUPERFAMILY I DNA HELICASES"/>
    <property type="match status" value="1"/>
</dbReference>
<evidence type="ECO:0008006" key="7">
    <source>
        <dbReference type="Google" id="ProtNLM"/>
    </source>
</evidence>
<organism evidence="5 6">
    <name type="scientific">candidate division CPR1 bacterium GW2011_GWA2_42_17</name>
    <dbReference type="NCBI Taxonomy" id="1618341"/>
    <lineage>
        <taxon>Bacteria</taxon>
        <taxon>candidate division CPR1</taxon>
    </lineage>
</organism>
<dbReference type="InterPro" id="IPR049468">
    <property type="entry name" value="Restrct_endonuc-II-like_dom"/>
</dbReference>
<dbReference type="SUPFAM" id="SSF52540">
    <property type="entry name" value="P-loop containing nucleoside triphosphate hydrolases"/>
    <property type="match status" value="1"/>
</dbReference>
<feature type="domain" description="DNA2/NAM7 helicase-like C-terminal" evidence="3">
    <location>
        <begin position="1375"/>
        <end position="1559"/>
    </location>
</feature>
<dbReference type="EMBL" id="LCCZ01000004">
    <property type="protein sequence ID" value="KKS44574.1"/>
    <property type="molecule type" value="Genomic_DNA"/>
</dbReference>
<dbReference type="SUPFAM" id="SSF52980">
    <property type="entry name" value="Restriction endonuclease-like"/>
    <property type="match status" value="1"/>
</dbReference>
<dbReference type="InterPro" id="IPR027417">
    <property type="entry name" value="P-loop_NTPase"/>
</dbReference>
<dbReference type="InterPro" id="IPR041677">
    <property type="entry name" value="DNA2/NAM7_AAA_11"/>
</dbReference>
<dbReference type="InterPro" id="IPR041679">
    <property type="entry name" value="DNA2/NAM7-like_C"/>
</dbReference>
<comment type="caution">
    <text evidence="5">The sequence shown here is derived from an EMBL/GenBank/DDBJ whole genome shotgun (WGS) entry which is preliminary data.</text>
</comment>